<dbReference type="PANTHER" id="PTHR15629">
    <property type="entry name" value="SH3YL1 PROTEIN"/>
    <property type="match status" value="1"/>
</dbReference>
<dbReference type="KEGG" id="sus:Acid_6539"/>
<organism evidence="3">
    <name type="scientific">Solibacter usitatus (strain Ellin6076)</name>
    <dbReference type="NCBI Taxonomy" id="234267"/>
    <lineage>
        <taxon>Bacteria</taxon>
        <taxon>Pseudomonadati</taxon>
        <taxon>Acidobacteriota</taxon>
        <taxon>Terriglobia</taxon>
        <taxon>Bryobacterales</taxon>
        <taxon>Solibacteraceae</taxon>
        <taxon>Candidatus Solibacter</taxon>
    </lineage>
</organism>
<dbReference type="HOGENOM" id="CLU_015320_4_0_0"/>
<dbReference type="InterPro" id="IPR051702">
    <property type="entry name" value="SH3_domain_YSC84-like"/>
</dbReference>
<dbReference type="InterPro" id="IPR007461">
    <property type="entry name" value="Ysc84_actin-binding"/>
</dbReference>
<dbReference type="EMBL" id="CP000473">
    <property type="protein sequence ID" value="ABJ87461.1"/>
    <property type="molecule type" value="Genomic_DNA"/>
</dbReference>
<dbReference type="eggNOG" id="COG2930">
    <property type="taxonomic scope" value="Bacteria"/>
</dbReference>
<sequence length="240" mass="25375" precursor="true">MRKFALALALSSSAMLLAADTAAERMSDATKVFDEIMSTPDKGIPQDLLEKAHCIVIVPGMKQAAFVVGGKFGKGFVDCRQTGGGWGAPAAVRVEGGSFGFQIGGSSTDVVMLVMNERGMRRLLEDKFTLGGEATVAAGPVGRSTAANTDAQMSAEILSWSRSKGLFAGVALQGATLRPDEDTNKELYGSKLTNKEILTGDVKPPAAAHSLTAALSRYSFRESKDTPIENRATDADRKKK</sequence>
<dbReference type="STRING" id="234267.Acid_6539"/>
<feature type="signal peptide" evidence="1">
    <location>
        <begin position="1"/>
        <end position="18"/>
    </location>
</feature>
<evidence type="ECO:0000313" key="3">
    <source>
        <dbReference type="EMBL" id="ABJ87461.1"/>
    </source>
</evidence>
<protein>
    <recommendedName>
        <fullName evidence="2">Ysc84 actin-binding domain-containing protein</fullName>
    </recommendedName>
</protein>
<keyword evidence="1" id="KW-0732">Signal</keyword>
<dbReference type="AlphaFoldDB" id="Q01SA9"/>
<gene>
    <name evidence="3" type="ordered locus">Acid_6539</name>
</gene>
<dbReference type="PANTHER" id="PTHR15629:SF2">
    <property type="entry name" value="SH3 DOMAIN-CONTAINING YSC84-LIKE PROTEIN 1"/>
    <property type="match status" value="1"/>
</dbReference>
<dbReference type="Pfam" id="PF04366">
    <property type="entry name" value="Ysc84"/>
    <property type="match status" value="1"/>
</dbReference>
<feature type="chain" id="PRO_5004162378" description="Ysc84 actin-binding domain-containing protein" evidence="1">
    <location>
        <begin position="19"/>
        <end position="240"/>
    </location>
</feature>
<proteinExistence type="predicted"/>
<reference evidence="3" key="1">
    <citation type="submission" date="2006-10" db="EMBL/GenBank/DDBJ databases">
        <title>Complete sequence of Solibacter usitatus Ellin6076.</title>
        <authorList>
            <consortium name="US DOE Joint Genome Institute"/>
            <person name="Copeland A."/>
            <person name="Lucas S."/>
            <person name="Lapidus A."/>
            <person name="Barry K."/>
            <person name="Detter J.C."/>
            <person name="Glavina del Rio T."/>
            <person name="Hammon N."/>
            <person name="Israni S."/>
            <person name="Dalin E."/>
            <person name="Tice H."/>
            <person name="Pitluck S."/>
            <person name="Thompson L.S."/>
            <person name="Brettin T."/>
            <person name="Bruce D."/>
            <person name="Han C."/>
            <person name="Tapia R."/>
            <person name="Gilna P."/>
            <person name="Schmutz J."/>
            <person name="Larimer F."/>
            <person name="Land M."/>
            <person name="Hauser L."/>
            <person name="Kyrpides N."/>
            <person name="Mikhailova N."/>
            <person name="Janssen P.H."/>
            <person name="Kuske C.R."/>
            <person name="Richardson P."/>
        </authorList>
    </citation>
    <scope>NUCLEOTIDE SEQUENCE</scope>
    <source>
        <strain evidence="3">Ellin6076</strain>
    </source>
</reference>
<evidence type="ECO:0000256" key="1">
    <source>
        <dbReference type="SAM" id="SignalP"/>
    </source>
</evidence>
<dbReference type="GO" id="GO:0035091">
    <property type="term" value="F:phosphatidylinositol binding"/>
    <property type="evidence" value="ECO:0007669"/>
    <property type="project" value="TreeGrafter"/>
</dbReference>
<feature type="domain" description="Ysc84 actin-binding" evidence="2">
    <location>
        <begin position="96"/>
        <end position="217"/>
    </location>
</feature>
<dbReference type="CDD" id="cd11524">
    <property type="entry name" value="SYLF"/>
    <property type="match status" value="1"/>
</dbReference>
<accession>Q01SA9</accession>
<name>Q01SA9_SOLUE</name>
<dbReference type="OrthoDB" id="9782434at2"/>
<evidence type="ECO:0000259" key="2">
    <source>
        <dbReference type="Pfam" id="PF04366"/>
    </source>
</evidence>
<dbReference type="InParanoid" id="Q01SA9"/>